<dbReference type="InterPro" id="IPR015433">
    <property type="entry name" value="PI3/4_kinase"/>
</dbReference>
<dbReference type="Gene3D" id="1.10.1070.11">
    <property type="entry name" value="Phosphatidylinositol 3-/4-kinase, catalytic domain"/>
    <property type="match status" value="1"/>
</dbReference>
<feature type="region of interest" description="Disordered" evidence="7">
    <location>
        <begin position="240"/>
        <end position="269"/>
    </location>
</feature>
<dbReference type="PIRSF" id="PIRSF000587">
    <property type="entry name" value="PI3K_Vps34"/>
    <property type="match status" value="1"/>
</dbReference>
<evidence type="ECO:0000256" key="2">
    <source>
        <dbReference type="ARBA" id="ARBA00022679"/>
    </source>
</evidence>
<dbReference type="InterPro" id="IPR000403">
    <property type="entry name" value="PI3/4_kinase_cat_dom"/>
</dbReference>
<keyword evidence="4 6" id="KW-0418">Kinase</keyword>
<dbReference type="GO" id="GO:0048015">
    <property type="term" value="P:phosphatidylinositol-mediated signaling"/>
    <property type="evidence" value="ECO:0007669"/>
    <property type="project" value="TreeGrafter"/>
</dbReference>
<dbReference type="InterPro" id="IPR042236">
    <property type="entry name" value="PI3K_accessory_sf"/>
</dbReference>
<evidence type="ECO:0000256" key="3">
    <source>
        <dbReference type="ARBA" id="ARBA00022741"/>
    </source>
</evidence>
<dbReference type="Gene3D" id="1.25.40.70">
    <property type="entry name" value="Phosphatidylinositol 3-kinase, accessory domain (PIK)"/>
    <property type="match status" value="1"/>
</dbReference>
<dbReference type="Pfam" id="PF00454">
    <property type="entry name" value="PI3_PI4_kinase"/>
    <property type="match status" value="2"/>
</dbReference>
<dbReference type="PANTHER" id="PTHR10048">
    <property type="entry name" value="PHOSPHATIDYLINOSITOL KINASE"/>
    <property type="match status" value="1"/>
</dbReference>
<dbReference type="GO" id="GO:0000045">
    <property type="term" value="P:autophagosome assembly"/>
    <property type="evidence" value="ECO:0007669"/>
    <property type="project" value="TreeGrafter"/>
</dbReference>
<comment type="similarity">
    <text evidence="1">Belongs to the PI3/PI4-kinase family. Type III PI4K subfamily.</text>
</comment>
<sequence length="713" mass="81591">MSYGGNHSSTFQDFSYYTSNDLDRKVTVKIWNETLYFPIKYRDLSYNSLFAFTVWSFGVEEKETPGIEVSSFSDQNLFYIYDPEIGHENIFEAKYRKLVRGNFHESIEKSLKPDAKTRDRLLKIISFPPSKQMSEKERNLIWEFRYFLKSNPNALGKFVQSVDWSEPHESTPAFELLNQWSEIGVEQALELLIPEINQGSSMIWSFAISILSRSEDSILLLYLLQLVQAIKFEPSIHSKLSKKHQNHDSKINKPRISSKTPKNPSGESSPIGQLAALLISRSINDFDFCVRFYWFLMVESDSPRYNKLYGHVAYNLMSGMDKTENGRIYRQTLRRQSELVYKLSNLASDISKSKEPRTKKIENLRSFLSDKLNGLDEFPPLAHPLDPGKLVVGIVPERAMVFKSAMSPLLLVFKVIDGSEFTIIYKHGDDMRQDQLVLQIIDVMNNLFLKENLDLKLTCYKVISTGINQGMSEFIPSSSLSSVLAENSNSISNYLKICWTNPNRAPGVSESVIMGVGDRHLDNLLLTNTGKLFHVDYGYILGHDPKPFPPPIKLCKEMVEAMNLSTKNVQPILSGYEVNSTVYNPSFQTSSPDGRSTPSAQTVFQKQQQLQLVNSSKLYDQFKSNCFVSYSLLRKTENSKLVLSLFSLMSKSELPDISEEPDQATTFIESRLRMDLNDEMATQSFQNTINDSISALFPQVMETIHKWAQYWRN</sequence>
<dbReference type="STRING" id="133383.A0A1R0GYG0"/>
<dbReference type="PROSITE" id="PS51545">
    <property type="entry name" value="PIK_HELICAL"/>
    <property type="match status" value="1"/>
</dbReference>
<dbReference type="GO" id="GO:0005777">
    <property type="term" value="C:peroxisome"/>
    <property type="evidence" value="ECO:0007669"/>
    <property type="project" value="TreeGrafter"/>
</dbReference>
<dbReference type="Proteomes" id="UP000187455">
    <property type="component" value="Unassembled WGS sequence"/>
</dbReference>
<dbReference type="InterPro" id="IPR008290">
    <property type="entry name" value="PI3K_Vps34"/>
</dbReference>
<dbReference type="InterPro" id="IPR016024">
    <property type="entry name" value="ARM-type_fold"/>
</dbReference>
<feature type="domain" description="PIK helical" evidence="9">
    <location>
        <begin position="107"/>
        <end position="319"/>
    </location>
</feature>
<dbReference type="InterPro" id="IPR057756">
    <property type="entry name" value="PI3-kinase_type3/VPS34_cat"/>
</dbReference>
<dbReference type="GO" id="GO:0034272">
    <property type="term" value="C:phosphatidylinositol 3-kinase complex, class III, type II"/>
    <property type="evidence" value="ECO:0007669"/>
    <property type="project" value="TreeGrafter"/>
</dbReference>
<evidence type="ECO:0000259" key="9">
    <source>
        <dbReference type="PROSITE" id="PS51545"/>
    </source>
</evidence>
<dbReference type="PROSITE" id="PS50290">
    <property type="entry name" value="PI3_4_KINASE_3"/>
    <property type="match status" value="1"/>
</dbReference>
<name>A0A1R0GYG0_9FUNG</name>
<dbReference type="GO" id="GO:0005524">
    <property type="term" value="F:ATP binding"/>
    <property type="evidence" value="ECO:0007669"/>
    <property type="project" value="UniProtKB-UniRule"/>
</dbReference>
<evidence type="ECO:0000256" key="1">
    <source>
        <dbReference type="ARBA" id="ARBA00006209"/>
    </source>
</evidence>
<keyword evidence="5 6" id="KW-0067">ATP-binding</keyword>
<dbReference type="SMART" id="SM00145">
    <property type="entry name" value="PI3Ka"/>
    <property type="match status" value="1"/>
</dbReference>
<dbReference type="AlphaFoldDB" id="A0A1R0GYG0"/>
<evidence type="ECO:0000256" key="7">
    <source>
        <dbReference type="SAM" id="MobiDB-lite"/>
    </source>
</evidence>
<dbReference type="InterPro" id="IPR035892">
    <property type="entry name" value="C2_domain_sf"/>
</dbReference>
<dbReference type="SUPFAM" id="SSF49562">
    <property type="entry name" value="C2 domain (Calcium/lipid-binding domain, CaLB)"/>
    <property type="match status" value="1"/>
</dbReference>
<evidence type="ECO:0000313" key="11">
    <source>
        <dbReference type="Proteomes" id="UP000187455"/>
    </source>
</evidence>
<evidence type="ECO:0000313" key="10">
    <source>
        <dbReference type="EMBL" id="OLY81878.1"/>
    </source>
</evidence>
<dbReference type="InterPro" id="IPR011009">
    <property type="entry name" value="Kinase-like_dom_sf"/>
</dbReference>
<protein>
    <recommendedName>
        <fullName evidence="6">Phosphatidylinositol 3-kinase VPS34</fullName>
        <ecNumber evidence="6">2.7.1.137</ecNumber>
    </recommendedName>
</protein>
<keyword evidence="3 6" id="KW-0547">Nucleotide-binding</keyword>
<dbReference type="EC" id="2.7.1.137" evidence="6"/>
<dbReference type="SUPFAM" id="SSF56112">
    <property type="entry name" value="Protein kinase-like (PK-like)"/>
    <property type="match status" value="1"/>
</dbReference>
<dbReference type="GO" id="GO:0016303">
    <property type="term" value="F:1-phosphatidylinositol-3-kinase activity"/>
    <property type="evidence" value="ECO:0007669"/>
    <property type="project" value="UniProtKB-UniRule"/>
</dbReference>
<dbReference type="OrthoDB" id="67688at2759"/>
<dbReference type="SMART" id="SM00146">
    <property type="entry name" value="PI3Kc"/>
    <property type="match status" value="1"/>
</dbReference>
<dbReference type="GO" id="GO:0006897">
    <property type="term" value="P:endocytosis"/>
    <property type="evidence" value="ECO:0007669"/>
    <property type="project" value="TreeGrafter"/>
</dbReference>
<dbReference type="InterPro" id="IPR036940">
    <property type="entry name" value="PI3/4_kinase_cat_sf"/>
</dbReference>
<dbReference type="EMBL" id="LSSL01002099">
    <property type="protein sequence ID" value="OLY81878.1"/>
    <property type="molecule type" value="Genomic_DNA"/>
</dbReference>
<reference evidence="10 11" key="1">
    <citation type="journal article" date="2016" name="Mol. Biol. Evol.">
        <title>Genome-Wide Survey of Gut Fungi (Harpellales) Reveals the First Horizontally Transferred Ubiquitin Gene from a Mosquito Host.</title>
        <authorList>
            <person name="Wang Y."/>
            <person name="White M.M."/>
            <person name="Kvist S."/>
            <person name="Moncalvo J.M."/>
        </authorList>
    </citation>
    <scope>NUCLEOTIDE SEQUENCE [LARGE SCALE GENOMIC DNA]</scope>
    <source>
        <strain evidence="10 11">ALG-7-W6</strain>
    </source>
</reference>
<feature type="compositionally biased region" description="Polar residues" evidence="7">
    <location>
        <begin position="255"/>
        <end position="269"/>
    </location>
</feature>
<feature type="domain" description="PI3K/PI4K catalytic" evidence="8">
    <location>
        <begin position="395"/>
        <end position="697"/>
    </location>
</feature>
<comment type="catalytic activity">
    <reaction evidence="6">
        <text>a 1,2-diacyl-sn-glycero-3-phospho-(1D-myo-inositol) + ATP = a 1,2-diacyl-sn-glycero-3-phospho-(1D-myo-inositol-3-phosphate) + ADP + H(+)</text>
        <dbReference type="Rhea" id="RHEA:12709"/>
        <dbReference type="ChEBI" id="CHEBI:15378"/>
        <dbReference type="ChEBI" id="CHEBI:30616"/>
        <dbReference type="ChEBI" id="CHEBI:57880"/>
        <dbReference type="ChEBI" id="CHEBI:58088"/>
        <dbReference type="ChEBI" id="CHEBI:456216"/>
        <dbReference type="EC" id="2.7.1.137"/>
    </reaction>
</comment>
<evidence type="ECO:0000256" key="5">
    <source>
        <dbReference type="ARBA" id="ARBA00022840"/>
    </source>
</evidence>
<organism evidence="10 11">
    <name type="scientific">Smittium mucronatum</name>
    <dbReference type="NCBI Taxonomy" id="133383"/>
    <lineage>
        <taxon>Eukaryota</taxon>
        <taxon>Fungi</taxon>
        <taxon>Fungi incertae sedis</taxon>
        <taxon>Zoopagomycota</taxon>
        <taxon>Kickxellomycotina</taxon>
        <taxon>Harpellomycetes</taxon>
        <taxon>Harpellales</taxon>
        <taxon>Legeriomycetaceae</taxon>
        <taxon>Smittium</taxon>
    </lineage>
</organism>
<keyword evidence="2 6" id="KW-0808">Transferase</keyword>
<dbReference type="GO" id="GO:0005768">
    <property type="term" value="C:endosome"/>
    <property type="evidence" value="ECO:0007669"/>
    <property type="project" value="TreeGrafter"/>
</dbReference>
<dbReference type="GO" id="GO:0034271">
    <property type="term" value="C:phosphatidylinositol 3-kinase complex, class III, type I"/>
    <property type="evidence" value="ECO:0007669"/>
    <property type="project" value="TreeGrafter"/>
</dbReference>
<evidence type="ECO:0000256" key="4">
    <source>
        <dbReference type="ARBA" id="ARBA00022777"/>
    </source>
</evidence>
<keyword evidence="11" id="KW-1185">Reference proteome</keyword>
<dbReference type="SUPFAM" id="SSF48371">
    <property type="entry name" value="ARM repeat"/>
    <property type="match status" value="1"/>
</dbReference>
<dbReference type="PANTHER" id="PTHR10048:SF7">
    <property type="entry name" value="PHOSPHATIDYLINOSITOL 3-KINASE CATALYTIC SUBUNIT TYPE 3"/>
    <property type="match status" value="1"/>
</dbReference>
<proteinExistence type="inferred from homology"/>
<dbReference type="GO" id="GO:0000407">
    <property type="term" value="C:phagophore assembly site"/>
    <property type="evidence" value="ECO:0007669"/>
    <property type="project" value="TreeGrafter"/>
</dbReference>
<evidence type="ECO:0000256" key="6">
    <source>
        <dbReference type="PIRNR" id="PIRNR000587"/>
    </source>
</evidence>
<dbReference type="FunFam" id="3.30.1010.10:FF:000002">
    <property type="entry name" value="Phosphatidylinositol 3-kinase catalytic subunit type 3"/>
    <property type="match status" value="1"/>
</dbReference>
<dbReference type="CDD" id="cd00896">
    <property type="entry name" value="PI3Kc_III"/>
    <property type="match status" value="1"/>
</dbReference>
<dbReference type="Pfam" id="PF00613">
    <property type="entry name" value="PI3Ka"/>
    <property type="match status" value="1"/>
</dbReference>
<dbReference type="InterPro" id="IPR001263">
    <property type="entry name" value="PI3K_accessory_dom"/>
</dbReference>
<dbReference type="Gene3D" id="3.30.1010.10">
    <property type="entry name" value="Phosphatidylinositol 3-kinase Catalytic Subunit, Chain A, domain 4"/>
    <property type="match status" value="1"/>
</dbReference>
<comment type="caution">
    <text evidence="10">The sequence shown here is derived from an EMBL/GenBank/DDBJ whole genome shotgun (WGS) entry which is preliminary data.</text>
</comment>
<accession>A0A1R0GYG0</accession>
<gene>
    <name evidence="10" type="ORF">AYI68_g4019</name>
</gene>
<evidence type="ECO:0000259" key="8">
    <source>
        <dbReference type="PROSITE" id="PS50290"/>
    </source>
</evidence>